<feature type="transmembrane region" description="Helical" evidence="1">
    <location>
        <begin position="6"/>
        <end position="25"/>
    </location>
</feature>
<protein>
    <submittedName>
        <fullName evidence="2">DUF2730 family protein</fullName>
    </submittedName>
</protein>
<dbReference type="InterPro" id="IPR020269">
    <property type="entry name" value="Phage_Mu_Releasin"/>
</dbReference>
<evidence type="ECO:0000313" key="3">
    <source>
        <dbReference type="Proteomes" id="UP001589670"/>
    </source>
</evidence>
<evidence type="ECO:0000313" key="2">
    <source>
        <dbReference type="EMBL" id="MFB9148740.1"/>
    </source>
</evidence>
<name>A0ABV5HWD8_9RHOB</name>
<sequence length="112" mass="13053">MMDWDLFWKASGVILPLLVAIYTFLATRRTDVDKQFEAGDERMDRHEGRIAWLEQTVQVMPGKDDTHRLELMLSEMSGDMKAMCSTMEGMKASLQRTEDIVGRHEDHLREKH</sequence>
<organism evidence="2 3">
    <name type="scientific">Roseovarius ramblicola</name>
    <dbReference type="NCBI Taxonomy" id="2022336"/>
    <lineage>
        <taxon>Bacteria</taxon>
        <taxon>Pseudomonadati</taxon>
        <taxon>Pseudomonadota</taxon>
        <taxon>Alphaproteobacteria</taxon>
        <taxon>Rhodobacterales</taxon>
        <taxon>Roseobacteraceae</taxon>
        <taxon>Roseovarius</taxon>
    </lineage>
</organism>
<evidence type="ECO:0000256" key="1">
    <source>
        <dbReference type="SAM" id="Phobius"/>
    </source>
</evidence>
<gene>
    <name evidence="2" type="ORF">ACFFU4_03115</name>
</gene>
<reference evidence="2 3" key="1">
    <citation type="submission" date="2024-09" db="EMBL/GenBank/DDBJ databases">
        <authorList>
            <person name="Sun Q."/>
            <person name="Mori K."/>
        </authorList>
    </citation>
    <scope>NUCLEOTIDE SEQUENCE [LARGE SCALE GENOMIC DNA]</scope>
    <source>
        <strain evidence="2 3">CECT 9424</strain>
    </source>
</reference>
<accession>A0ABV5HWD8</accession>
<comment type="caution">
    <text evidence="2">The sequence shown here is derived from an EMBL/GenBank/DDBJ whole genome shotgun (WGS) entry which is preliminary data.</text>
</comment>
<keyword evidence="1" id="KW-1133">Transmembrane helix</keyword>
<keyword evidence="3" id="KW-1185">Reference proteome</keyword>
<dbReference type="Proteomes" id="UP001589670">
    <property type="component" value="Unassembled WGS sequence"/>
</dbReference>
<keyword evidence="1" id="KW-0472">Membrane</keyword>
<dbReference type="RefSeq" id="WP_377066957.1">
    <property type="nucleotide sequence ID" value="NZ_JBHMEC010000004.1"/>
</dbReference>
<proteinExistence type="predicted"/>
<dbReference type="Pfam" id="PF10805">
    <property type="entry name" value="DUF2730"/>
    <property type="match status" value="1"/>
</dbReference>
<dbReference type="EMBL" id="JBHMEC010000004">
    <property type="protein sequence ID" value="MFB9148740.1"/>
    <property type="molecule type" value="Genomic_DNA"/>
</dbReference>
<keyword evidence="1" id="KW-0812">Transmembrane</keyword>